<dbReference type="AlphaFoldDB" id="A0A433J8P7"/>
<dbReference type="RefSeq" id="WP_126998531.1">
    <property type="nucleotide sequence ID" value="NZ_JBNPXW010000008.1"/>
</dbReference>
<evidence type="ECO:0000256" key="3">
    <source>
        <dbReference type="ARBA" id="ARBA00022575"/>
    </source>
</evidence>
<keyword evidence="8 12" id="KW-0503">Monooxygenase</keyword>
<keyword evidence="6" id="KW-0547">Nucleotide-binding</keyword>
<comment type="similarity">
    <text evidence="2">Belongs to the nitronate monooxygenase family. NMO class I subfamily.</text>
</comment>
<dbReference type="PANTHER" id="PTHR42747">
    <property type="entry name" value="NITRONATE MONOOXYGENASE-RELATED"/>
    <property type="match status" value="1"/>
</dbReference>
<keyword evidence="4" id="KW-0285">Flavoprotein</keyword>
<dbReference type="InterPro" id="IPR013785">
    <property type="entry name" value="Aldolase_TIM"/>
</dbReference>
<dbReference type="Gene3D" id="3.20.20.70">
    <property type="entry name" value="Aldolase class I"/>
    <property type="match status" value="1"/>
</dbReference>
<evidence type="ECO:0000256" key="9">
    <source>
        <dbReference type="ARBA" id="ARBA00031155"/>
    </source>
</evidence>
<dbReference type="GO" id="GO:0018580">
    <property type="term" value="F:nitronate monooxygenase activity"/>
    <property type="evidence" value="ECO:0007669"/>
    <property type="project" value="InterPro"/>
</dbReference>
<gene>
    <name evidence="12" type="ORF">EJ913_13195</name>
</gene>
<protein>
    <recommendedName>
        <fullName evidence="11">Nitronate monooxygenase</fullName>
    </recommendedName>
    <alternativeName>
        <fullName evidence="9">Propionate 3-nitronate monooxygenase</fullName>
    </alternativeName>
</protein>
<organism evidence="12 13">
    <name type="scientific">Azospirillum doebereinerae</name>
    <dbReference type="NCBI Taxonomy" id="92933"/>
    <lineage>
        <taxon>Bacteria</taxon>
        <taxon>Pseudomonadati</taxon>
        <taxon>Pseudomonadota</taxon>
        <taxon>Alphaproteobacteria</taxon>
        <taxon>Rhodospirillales</taxon>
        <taxon>Azospirillaceae</taxon>
        <taxon>Azospirillum</taxon>
    </lineage>
</organism>
<keyword evidence="7" id="KW-0560">Oxidoreductase</keyword>
<sequence length="365" mass="37200">MPAHTTILNRTILERLGLRSPVIQAPMAGGGDTATLVAAVNEAGGFGFVGAAYLTPAQIAERARDIRSRTALPFGVNLFAPQPDPAPSPLLDEALARVAPFFAELGLPAPIAPAHAGDPFAGQWPAVLDSGAAAFSVTFGLPPADTVQAAKARGIRVMGTATTVAEAVALEQAGVDAVIAQGSEAGGHRGSFLGDPAANLIGTMALVPQVVDAVRVPVIASGGIMDGRGIAAALALGAVAVQLGTVFLTCDEAGASEAHKQAILAAGEDQIRLTHAFSGRPARGILNRFMESVEDPDKPGAVLPFPLQNALTRPLRTAAAQQGRAEFLSLWAGQGVRLARRRPAAEVVAELLEGTGSAIRRLAGG</sequence>
<evidence type="ECO:0000313" key="13">
    <source>
        <dbReference type="Proteomes" id="UP000280346"/>
    </source>
</evidence>
<comment type="caution">
    <text evidence="12">The sequence shown here is derived from an EMBL/GenBank/DDBJ whole genome shotgun (WGS) entry which is preliminary data.</text>
</comment>
<dbReference type="InterPro" id="IPR004136">
    <property type="entry name" value="NMO"/>
</dbReference>
<evidence type="ECO:0000256" key="5">
    <source>
        <dbReference type="ARBA" id="ARBA00022643"/>
    </source>
</evidence>
<evidence type="ECO:0000256" key="11">
    <source>
        <dbReference type="ARBA" id="ARBA00067136"/>
    </source>
</evidence>
<evidence type="ECO:0000256" key="6">
    <source>
        <dbReference type="ARBA" id="ARBA00022741"/>
    </source>
</evidence>
<dbReference type="GO" id="GO:0000166">
    <property type="term" value="F:nucleotide binding"/>
    <property type="evidence" value="ECO:0007669"/>
    <property type="project" value="UniProtKB-KW"/>
</dbReference>
<evidence type="ECO:0000313" key="12">
    <source>
        <dbReference type="EMBL" id="RUQ70720.1"/>
    </source>
</evidence>
<dbReference type="EMBL" id="RZIJ01000009">
    <property type="protein sequence ID" value="RUQ70720.1"/>
    <property type="molecule type" value="Genomic_DNA"/>
</dbReference>
<keyword evidence="5" id="KW-0288">FMN</keyword>
<evidence type="ECO:0000256" key="1">
    <source>
        <dbReference type="ARBA" id="ARBA00001917"/>
    </source>
</evidence>
<evidence type="ECO:0000256" key="10">
    <source>
        <dbReference type="ARBA" id="ARBA00049401"/>
    </source>
</evidence>
<proteinExistence type="inferred from homology"/>
<evidence type="ECO:0000256" key="2">
    <source>
        <dbReference type="ARBA" id="ARBA00009881"/>
    </source>
</evidence>
<dbReference type="CDD" id="cd04730">
    <property type="entry name" value="NPD_like"/>
    <property type="match status" value="1"/>
</dbReference>
<dbReference type="FunFam" id="3.20.20.70:FF:000154">
    <property type="entry name" value="Probable nitronate monooxygenase"/>
    <property type="match status" value="1"/>
</dbReference>
<name>A0A433J8P7_9PROT</name>
<accession>A0A433J8P7</accession>
<keyword evidence="13" id="KW-1185">Reference proteome</keyword>
<evidence type="ECO:0000256" key="4">
    <source>
        <dbReference type="ARBA" id="ARBA00022630"/>
    </source>
</evidence>
<dbReference type="Proteomes" id="UP000280346">
    <property type="component" value="Unassembled WGS sequence"/>
</dbReference>
<evidence type="ECO:0000256" key="8">
    <source>
        <dbReference type="ARBA" id="ARBA00023033"/>
    </source>
</evidence>
<keyword evidence="3" id="KW-0216">Detoxification</keyword>
<reference evidence="12 13" key="1">
    <citation type="submission" date="2018-12" db="EMBL/GenBank/DDBJ databases">
        <authorList>
            <person name="Yang Y."/>
        </authorList>
    </citation>
    <scope>NUCLEOTIDE SEQUENCE [LARGE SCALE GENOMIC DNA]</scope>
    <source>
        <strain evidence="12 13">GSF71</strain>
    </source>
</reference>
<comment type="catalytic activity">
    <reaction evidence="10">
        <text>3 propionate 3-nitronate + 3 O2 + H2O = 3 3-oxopropanoate + 2 nitrate + nitrite + H2O2 + 3 H(+)</text>
        <dbReference type="Rhea" id="RHEA:57332"/>
        <dbReference type="ChEBI" id="CHEBI:15377"/>
        <dbReference type="ChEBI" id="CHEBI:15378"/>
        <dbReference type="ChEBI" id="CHEBI:15379"/>
        <dbReference type="ChEBI" id="CHEBI:16240"/>
        <dbReference type="ChEBI" id="CHEBI:16301"/>
        <dbReference type="ChEBI" id="CHEBI:17632"/>
        <dbReference type="ChEBI" id="CHEBI:33190"/>
        <dbReference type="ChEBI" id="CHEBI:136067"/>
    </reaction>
</comment>
<dbReference type="OrthoDB" id="9778912at2"/>
<dbReference type="Pfam" id="PF03060">
    <property type="entry name" value="NMO"/>
    <property type="match status" value="1"/>
</dbReference>
<dbReference type="GO" id="GO:0009636">
    <property type="term" value="P:response to toxic substance"/>
    <property type="evidence" value="ECO:0007669"/>
    <property type="project" value="UniProtKB-KW"/>
</dbReference>
<comment type="cofactor">
    <cofactor evidence="1">
        <name>FMN</name>
        <dbReference type="ChEBI" id="CHEBI:58210"/>
    </cofactor>
</comment>
<evidence type="ECO:0000256" key="7">
    <source>
        <dbReference type="ARBA" id="ARBA00023002"/>
    </source>
</evidence>
<dbReference type="PANTHER" id="PTHR42747:SF3">
    <property type="entry name" value="NITRONATE MONOOXYGENASE-RELATED"/>
    <property type="match status" value="1"/>
</dbReference>
<dbReference type="SUPFAM" id="SSF51412">
    <property type="entry name" value="Inosine monophosphate dehydrogenase (IMPDH)"/>
    <property type="match status" value="1"/>
</dbReference>